<dbReference type="RefSeq" id="WP_209601563.1">
    <property type="nucleotide sequence ID" value="NZ_JAGILA010000002.1"/>
</dbReference>
<sequence length="45" mass="5096">MPPIDTIAVHCTATPEGKDYSIDTIRGWHRSLGWSDFGYHYISIS</sequence>
<name>A0ABS4QZ35_9HYPH</name>
<proteinExistence type="predicted"/>
<organism evidence="1 2">
    <name type="scientific">Sinorhizobium kostiense</name>
    <dbReference type="NCBI Taxonomy" id="76747"/>
    <lineage>
        <taxon>Bacteria</taxon>
        <taxon>Pseudomonadati</taxon>
        <taxon>Pseudomonadota</taxon>
        <taxon>Alphaproteobacteria</taxon>
        <taxon>Hyphomicrobiales</taxon>
        <taxon>Rhizobiaceae</taxon>
        <taxon>Sinorhizobium/Ensifer group</taxon>
        <taxon>Sinorhizobium</taxon>
    </lineage>
</organism>
<protein>
    <recommendedName>
        <fullName evidence="3">N-acetylmuramoyl-L-alanine amidase</fullName>
    </recommendedName>
</protein>
<reference evidence="1 2" key="1">
    <citation type="submission" date="2021-03" db="EMBL/GenBank/DDBJ databases">
        <title>Genomic Encyclopedia of Type Strains, Phase IV (KMG-IV): sequencing the most valuable type-strain genomes for metagenomic binning, comparative biology and taxonomic classification.</title>
        <authorList>
            <person name="Goeker M."/>
        </authorList>
    </citation>
    <scope>NUCLEOTIDE SEQUENCE [LARGE SCALE GENOMIC DNA]</scope>
    <source>
        <strain evidence="1 2">DSM 13372</strain>
    </source>
</reference>
<keyword evidence="2" id="KW-1185">Reference proteome</keyword>
<dbReference type="Proteomes" id="UP000730739">
    <property type="component" value="Unassembled WGS sequence"/>
</dbReference>
<dbReference type="Gene3D" id="3.40.80.10">
    <property type="entry name" value="Peptidoglycan recognition protein-like"/>
    <property type="match status" value="1"/>
</dbReference>
<dbReference type="EMBL" id="JAGILA010000002">
    <property type="protein sequence ID" value="MBP2235349.1"/>
    <property type="molecule type" value="Genomic_DNA"/>
</dbReference>
<accession>A0ABS4QZ35</accession>
<gene>
    <name evidence="1" type="ORF">J2Z31_001841</name>
</gene>
<evidence type="ECO:0000313" key="1">
    <source>
        <dbReference type="EMBL" id="MBP2235349.1"/>
    </source>
</evidence>
<evidence type="ECO:0008006" key="3">
    <source>
        <dbReference type="Google" id="ProtNLM"/>
    </source>
</evidence>
<dbReference type="InterPro" id="IPR036505">
    <property type="entry name" value="Amidase/PGRP_sf"/>
</dbReference>
<comment type="caution">
    <text evidence="1">The sequence shown here is derived from an EMBL/GenBank/DDBJ whole genome shotgun (WGS) entry which is preliminary data.</text>
</comment>
<dbReference type="SUPFAM" id="SSF55846">
    <property type="entry name" value="N-acetylmuramoyl-L-alanine amidase-like"/>
    <property type="match status" value="1"/>
</dbReference>
<evidence type="ECO:0000313" key="2">
    <source>
        <dbReference type="Proteomes" id="UP000730739"/>
    </source>
</evidence>